<dbReference type="NCBIfam" id="TIGR02160">
    <property type="entry name" value="PA_CoA_Oxy5"/>
    <property type="match status" value="1"/>
</dbReference>
<dbReference type="RefSeq" id="WP_019101130.1">
    <property type="nucleotide sequence ID" value="NZ_CP031968.1"/>
</dbReference>
<evidence type="ECO:0000259" key="10">
    <source>
        <dbReference type="PROSITE" id="PS51384"/>
    </source>
</evidence>
<feature type="domain" description="FAD-binding FR-type" evidence="10">
    <location>
        <begin position="3"/>
        <end position="107"/>
    </location>
</feature>
<dbReference type="InterPro" id="IPR008333">
    <property type="entry name" value="Cbr1-like_FAD-bd_dom"/>
</dbReference>
<evidence type="ECO:0000256" key="6">
    <source>
        <dbReference type="ARBA" id="ARBA00023002"/>
    </source>
</evidence>
<dbReference type="Gene3D" id="2.40.30.10">
    <property type="entry name" value="Translation factors"/>
    <property type="match status" value="1"/>
</dbReference>
<keyword evidence="3" id="KW-0001">2Fe-2S</keyword>
<dbReference type="PANTHER" id="PTHR47354:SF8">
    <property type="entry name" value="1,2-PHENYLACETYL-COA EPOXIDASE, SUBUNIT E"/>
    <property type="match status" value="1"/>
</dbReference>
<evidence type="ECO:0000256" key="1">
    <source>
        <dbReference type="ARBA" id="ARBA00001974"/>
    </source>
</evidence>
<proteinExistence type="predicted"/>
<keyword evidence="7" id="KW-0408">Iron</keyword>
<dbReference type="GeneID" id="58561899"/>
<dbReference type="KEGG" id="crz:D1345_20100"/>
<dbReference type="Proteomes" id="UP000259465">
    <property type="component" value="Chromosome"/>
</dbReference>
<evidence type="ECO:0000256" key="2">
    <source>
        <dbReference type="ARBA" id="ARBA00022630"/>
    </source>
</evidence>
<protein>
    <submittedName>
        <fullName evidence="11">Phenylacetate-CoA oxygenase/reductase subunit PaaK</fullName>
    </submittedName>
</protein>
<evidence type="ECO:0000313" key="11">
    <source>
        <dbReference type="EMBL" id="AXT48325.1"/>
    </source>
</evidence>
<keyword evidence="4" id="KW-0479">Metal-binding</keyword>
<dbReference type="EMBL" id="CP031968">
    <property type="protein sequence ID" value="AXT48325.1"/>
    <property type="molecule type" value="Genomic_DNA"/>
</dbReference>
<dbReference type="InterPro" id="IPR011884">
    <property type="entry name" value="PaaE"/>
</dbReference>
<dbReference type="InterPro" id="IPR036010">
    <property type="entry name" value="2Fe-2S_ferredoxin-like_sf"/>
</dbReference>
<dbReference type="InterPro" id="IPR001041">
    <property type="entry name" value="2Fe-2S_ferredoxin-type"/>
</dbReference>
<evidence type="ECO:0000256" key="8">
    <source>
        <dbReference type="ARBA" id="ARBA00023014"/>
    </source>
</evidence>
<dbReference type="GO" id="GO:0050660">
    <property type="term" value="F:flavin adenine dinucleotide binding"/>
    <property type="evidence" value="ECO:0007669"/>
    <property type="project" value="TreeGrafter"/>
</dbReference>
<dbReference type="SUPFAM" id="SSF52343">
    <property type="entry name" value="Ferredoxin reductase-like, C-terminal NADP-linked domain"/>
    <property type="match status" value="1"/>
</dbReference>
<dbReference type="GO" id="GO:0046872">
    <property type="term" value="F:metal ion binding"/>
    <property type="evidence" value="ECO:0007669"/>
    <property type="project" value="UniProtKB-KW"/>
</dbReference>
<keyword evidence="2" id="KW-0285">Flavoprotein</keyword>
<dbReference type="InterPro" id="IPR012675">
    <property type="entry name" value="Beta-grasp_dom_sf"/>
</dbReference>
<dbReference type="InterPro" id="IPR039261">
    <property type="entry name" value="FNR_nucleotide-bd"/>
</dbReference>
<keyword evidence="8" id="KW-0411">Iron-sulfur</keyword>
<gene>
    <name evidence="11" type="primary">paaK</name>
    <name evidence="11" type="ORF">D1345_20100</name>
</gene>
<sequence>MRLAFHRLRIVERRQETDDAISLMLEPPAELRESFRFTQGQHLVFREQIDGVEQRRTYSLCCGVDEDILRVAVKRVDGGVFSSHVHQHWQPGREVEAMPPEGRFFTPLAVEQRKHYLGIVAGSGITPLLSTLKTTLRREPHSRFTLLYGNRKRGGILFADELAALKSRYPARLAVYHFLSREAQQPELFHGRLDGERLQRALAALLPDSAVDEAFVCGPNDMIDQSRACLERAGLAAGRIHYERFGVPERGEAKSAAAIEDSPAASVTIIIDGQQRLLELGAGERILEAATAAGVDLPYSCQGGVCCTCRAKVLSGRVAMDKNFALEPAEVEQGFVLACQARPRTQQVVLSFDER</sequence>
<reference evidence="11 12" key="1">
    <citation type="submission" date="2018-08" db="EMBL/GenBank/DDBJ databases">
        <title>Complete genome sequence of JP2-74.</title>
        <authorList>
            <person name="Wu L."/>
        </authorList>
    </citation>
    <scope>NUCLEOTIDE SEQUENCE [LARGE SCALE GENOMIC DNA]</scope>
    <source>
        <strain evidence="11 12">JP2-74</strain>
    </source>
</reference>
<evidence type="ECO:0000256" key="7">
    <source>
        <dbReference type="ARBA" id="ARBA00023004"/>
    </source>
</evidence>
<dbReference type="InterPro" id="IPR017938">
    <property type="entry name" value="Riboflavin_synthase-like_b-brl"/>
</dbReference>
<dbReference type="InterPro" id="IPR050415">
    <property type="entry name" value="MRET"/>
</dbReference>
<dbReference type="InterPro" id="IPR017927">
    <property type="entry name" value="FAD-bd_FR_type"/>
</dbReference>
<dbReference type="PROSITE" id="PS51085">
    <property type="entry name" value="2FE2S_FER_2"/>
    <property type="match status" value="1"/>
</dbReference>
<dbReference type="SUPFAM" id="SSF63380">
    <property type="entry name" value="Riboflavin synthase domain-like"/>
    <property type="match status" value="1"/>
</dbReference>
<dbReference type="Pfam" id="PF00970">
    <property type="entry name" value="FAD_binding_6"/>
    <property type="match status" value="1"/>
</dbReference>
<dbReference type="Pfam" id="PF00175">
    <property type="entry name" value="NAD_binding_1"/>
    <property type="match status" value="1"/>
</dbReference>
<organism evidence="11 12">
    <name type="scientific">Chromobacterium rhizoryzae</name>
    <dbReference type="NCBI Taxonomy" id="1778675"/>
    <lineage>
        <taxon>Bacteria</taxon>
        <taxon>Pseudomonadati</taxon>
        <taxon>Pseudomonadota</taxon>
        <taxon>Betaproteobacteria</taxon>
        <taxon>Neisseriales</taxon>
        <taxon>Chromobacteriaceae</taxon>
        <taxon>Chromobacterium</taxon>
    </lineage>
</organism>
<dbReference type="GO" id="GO:0016491">
    <property type="term" value="F:oxidoreductase activity"/>
    <property type="evidence" value="ECO:0007669"/>
    <property type="project" value="UniProtKB-KW"/>
</dbReference>
<evidence type="ECO:0000259" key="9">
    <source>
        <dbReference type="PROSITE" id="PS51085"/>
    </source>
</evidence>
<name>A0AAD0W9G2_9NEIS</name>
<dbReference type="PROSITE" id="PS51384">
    <property type="entry name" value="FAD_FR"/>
    <property type="match status" value="1"/>
</dbReference>
<accession>A0AAD0W9G2</accession>
<dbReference type="Pfam" id="PF00111">
    <property type="entry name" value="Fer2"/>
    <property type="match status" value="1"/>
</dbReference>
<dbReference type="GO" id="GO:0010124">
    <property type="term" value="P:phenylacetate catabolic process"/>
    <property type="evidence" value="ECO:0007669"/>
    <property type="project" value="InterPro"/>
</dbReference>
<evidence type="ECO:0000256" key="3">
    <source>
        <dbReference type="ARBA" id="ARBA00022714"/>
    </source>
</evidence>
<dbReference type="Gene3D" id="3.40.50.80">
    <property type="entry name" value="Nucleotide-binding domain of ferredoxin-NADP reductase (FNR) module"/>
    <property type="match status" value="1"/>
</dbReference>
<dbReference type="GO" id="GO:0051537">
    <property type="term" value="F:2 iron, 2 sulfur cluster binding"/>
    <property type="evidence" value="ECO:0007669"/>
    <property type="project" value="UniProtKB-KW"/>
</dbReference>
<feature type="domain" description="2Fe-2S ferredoxin-type" evidence="9">
    <location>
        <begin position="265"/>
        <end position="355"/>
    </location>
</feature>
<evidence type="ECO:0000313" key="12">
    <source>
        <dbReference type="Proteomes" id="UP000259465"/>
    </source>
</evidence>
<keyword evidence="6" id="KW-0560">Oxidoreductase</keyword>
<keyword evidence="12" id="KW-1185">Reference proteome</keyword>
<evidence type="ECO:0000256" key="5">
    <source>
        <dbReference type="ARBA" id="ARBA00022827"/>
    </source>
</evidence>
<keyword evidence="5" id="KW-0274">FAD</keyword>
<dbReference type="AlphaFoldDB" id="A0AAD0W9G2"/>
<comment type="cofactor">
    <cofactor evidence="1">
        <name>FAD</name>
        <dbReference type="ChEBI" id="CHEBI:57692"/>
    </cofactor>
</comment>
<dbReference type="SUPFAM" id="SSF54292">
    <property type="entry name" value="2Fe-2S ferredoxin-like"/>
    <property type="match status" value="1"/>
</dbReference>
<dbReference type="Gene3D" id="3.10.20.30">
    <property type="match status" value="1"/>
</dbReference>
<dbReference type="CDD" id="cd06214">
    <property type="entry name" value="PA_degradation_oxidoreductase_like"/>
    <property type="match status" value="1"/>
</dbReference>
<dbReference type="CDD" id="cd00207">
    <property type="entry name" value="fer2"/>
    <property type="match status" value="1"/>
</dbReference>
<evidence type="ECO:0000256" key="4">
    <source>
        <dbReference type="ARBA" id="ARBA00022723"/>
    </source>
</evidence>
<dbReference type="InterPro" id="IPR001433">
    <property type="entry name" value="OxRdtase_FAD/NAD-bd"/>
</dbReference>
<dbReference type="PANTHER" id="PTHR47354">
    <property type="entry name" value="NADH OXIDOREDUCTASE HCR"/>
    <property type="match status" value="1"/>
</dbReference>